<evidence type="ECO:0000256" key="1">
    <source>
        <dbReference type="SAM" id="Coils"/>
    </source>
</evidence>
<evidence type="ECO:0000313" key="3">
    <source>
        <dbReference type="Proteomes" id="UP000789901"/>
    </source>
</evidence>
<evidence type="ECO:0000313" key="2">
    <source>
        <dbReference type="EMBL" id="CAG8752892.1"/>
    </source>
</evidence>
<proteinExistence type="predicted"/>
<dbReference type="InterPro" id="IPR007499">
    <property type="entry name" value="ERF_bacteria_virus"/>
</dbReference>
<protein>
    <submittedName>
        <fullName evidence="2">39487_t:CDS:1</fullName>
    </submittedName>
</protein>
<organism evidence="2 3">
    <name type="scientific">Gigaspora margarita</name>
    <dbReference type="NCBI Taxonomy" id="4874"/>
    <lineage>
        <taxon>Eukaryota</taxon>
        <taxon>Fungi</taxon>
        <taxon>Fungi incertae sedis</taxon>
        <taxon>Mucoromycota</taxon>
        <taxon>Glomeromycotina</taxon>
        <taxon>Glomeromycetes</taxon>
        <taxon>Diversisporales</taxon>
        <taxon>Gigasporaceae</taxon>
        <taxon>Gigaspora</taxon>
    </lineage>
</organism>
<reference evidence="2 3" key="1">
    <citation type="submission" date="2021-06" db="EMBL/GenBank/DDBJ databases">
        <authorList>
            <person name="Kallberg Y."/>
            <person name="Tangrot J."/>
            <person name="Rosling A."/>
        </authorList>
    </citation>
    <scope>NUCLEOTIDE SEQUENCE [LARGE SCALE GENOMIC DNA]</scope>
    <source>
        <strain evidence="2 3">120-4 pot B 10/14</strain>
    </source>
</reference>
<feature type="non-terminal residue" evidence="2">
    <location>
        <position position="633"/>
    </location>
</feature>
<keyword evidence="1" id="KW-0175">Coiled coil</keyword>
<dbReference type="Proteomes" id="UP000789901">
    <property type="component" value="Unassembled WGS sequence"/>
</dbReference>
<keyword evidence="3" id="KW-1185">Reference proteome</keyword>
<dbReference type="EMBL" id="CAJVQB010012113">
    <property type="protein sequence ID" value="CAG8752892.1"/>
    <property type="molecule type" value="Genomic_DNA"/>
</dbReference>
<gene>
    <name evidence="2" type="ORF">GMARGA_LOCUS16596</name>
</gene>
<accession>A0ABN7VBD7</accession>
<dbReference type="Pfam" id="PF04404">
    <property type="entry name" value="ERF"/>
    <property type="match status" value="1"/>
</dbReference>
<sequence length="633" mass="74419">MKKHLIEKDKSRDRHRKGYFREYEKKPERKLYHQLRHLRKRHPNANNSELLKIIELRKCPEKKHYDIHQREKMLEIANMIIKSGIKNTYREYKIGCYDIDSKGYTRLFPRKKYVSNRVGSVHFYFLYKEKDTKNGKVIINDFKADFILDKYTVSPLSLHPNGNLYQIKGVGGFFVAKFEKSKKLKPFNLFASKINIKPKLKLLLNNNKRMNNNANNENKGLVVAELLDKVTRKTKNNETFYILEISVRKVITEMVLELRSEESLTVNGGKEPFFVFTNENRNRFAYTLEKEENEEETITNRELLSEVKKRIKEGKISFSLSAVNNDNSPLEIDTDLKDNESNFRINLQENSKGKISRIQAEIKGLERTKENKFQSYKYFTEDEAIKLLKPMLEKEKLAQVFSDTDQFFYDKQEGKNKKGEPTTEHVLRYLKQVIISDGETTGQDIDISKAKGKAETYAMKYFLSKFWMIPVVDTLDPDQEKTKGETKELAEEIEEVKVANQPTGKPLTAEEKRQKWGEYLAERAKKKELTPEQKEVMQIIQKAVNEHLASNYHRGGYDYKYNTEIKKQSLILDEKETDDTKKKSKQLEKLLTERETINKEKQDKDAEIRKATTERKSLLNIASYVREAEKEET</sequence>
<name>A0ABN7VBD7_GIGMA</name>
<feature type="coiled-coil region" evidence="1">
    <location>
        <begin position="580"/>
        <end position="614"/>
    </location>
</feature>
<comment type="caution">
    <text evidence="2">The sequence shown here is derived from an EMBL/GenBank/DDBJ whole genome shotgun (WGS) entry which is preliminary data.</text>
</comment>